<dbReference type="InterPro" id="IPR023346">
    <property type="entry name" value="Lysozyme-like_dom_sf"/>
</dbReference>
<reference evidence="2" key="1">
    <citation type="submission" date="2018-05" db="EMBL/GenBank/DDBJ databases">
        <authorList>
            <person name="Lanie J.A."/>
            <person name="Ng W.-L."/>
            <person name="Kazmierczak K.M."/>
            <person name="Andrzejewski T.M."/>
            <person name="Davidsen T.M."/>
            <person name="Wayne K.J."/>
            <person name="Tettelin H."/>
            <person name="Glass J.I."/>
            <person name="Rusch D."/>
            <person name="Podicherti R."/>
            <person name="Tsui H.-C.T."/>
            <person name="Winkler M.E."/>
        </authorList>
    </citation>
    <scope>NUCLEOTIDE SEQUENCE</scope>
</reference>
<dbReference type="AlphaFoldDB" id="A0A381NM76"/>
<dbReference type="Gene3D" id="1.10.530.10">
    <property type="match status" value="1"/>
</dbReference>
<name>A0A381NM76_9ZZZZ</name>
<dbReference type="PANTHER" id="PTHR33734">
    <property type="entry name" value="LYSM DOMAIN-CONTAINING GPI-ANCHORED PROTEIN 2"/>
    <property type="match status" value="1"/>
</dbReference>
<dbReference type="EMBL" id="UINC01000455">
    <property type="protein sequence ID" value="SUZ55685.1"/>
    <property type="molecule type" value="Genomic_DNA"/>
</dbReference>
<dbReference type="CDD" id="cd16894">
    <property type="entry name" value="MltD-like"/>
    <property type="match status" value="1"/>
</dbReference>
<feature type="domain" description="LysM" evidence="1">
    <location>
        <begin position="479"/>
        <end position="524"/>
    </location>
</feature>
<dbReference type="SMART" id="SM00257">
    <property type="entry name" value="LysM"/>
    <property type="match status" value="3"/>
</dbReference>
<sequence length="588" mass="67632">MKKFKLYFLAIVLVTNIFAQDLINGNEKKPFMNTSDIAFSGSINNISPILDEAKQFLSDAVIADINKDTIEVIYNIKRIFDLLSDVEQIGVRNELDKIEFEKFQNDFIQVYSTRLNTLDDSSQILTAELIRQQVAEVANEIEEVEMGSTKFTVLDDREGHIPLVINNQVETYIRYFQGKGRKGFNIWLKRYAQYEDLILPIIKKYELPEELIVLAMVESGLDPKAVSRAKAVGLWQFMYSTGKQYGLERNWYIDERQDPIKSTEAAAKYFKDLYKEFDDWYLVLAAYNTGPGRVNRAVNLHETSDYWQLYSLPKDTKNYIPYFLSSAIILKNPEKYGFKIPKSNPLKYDEVTIQKSADLTVIAKSAGTKFSTIKYLNPELRQPATPSNGDYTLRIPYGKKDIFYKNFNALPETKRFATQKVEHRVKKGENLSAIASKYRVSIADLQTINNITNPQRLYIGQRLTIPVKGGIYSNYPERITYKIKKGDTLGQIAEDYSTRASEIRKWNKMKPNDSAIYPGKKLILFVDKNVSESTDTPKKNVYIVKKGDTLGQIAEKHNTIASEIRKWNKMKEGSSRIYPGQKLVLFVE</sequence>
<dbReference type="GO" id="GO:0016020">
    <property type="term" value="C:membrane"/>
    <property type="evidence" value="ECO:0007669"/>
    <property type="project" value="InterPro"/>
</dbReference>
<dbReference type="GO" id="GO:0008932">
    <property type="term" value="F:lytic endotransglycosylase activity"/>
    <property type="evidence" value="ECO:0007669"/>
    <property type="project" value="TreeGrafter"/>
</dbReference>
<dbReference type="InterPro" id="IPR018392">
    <property type="entry name" value="LysM"/>
</dbReference>
<dbReference type="GO" id="GO:0000270">
    <property type="term" value="P:peptidoglycan metabolic process"/>
    <property type="evidence" value="ECO:0007669"/>
    <property type="project" value="InterPro"/>
</dbReference>
<evidence type="ECO:0000313" key="2">
    <source>
        <dbReference type="EMBL" id="SUZ55685.1"/>
    </source>
</evidence>
<dbReference type="Pfam" id="PF01464">
    <property type="entry name" value="SLT"/>
    <property type="match status" value="1"/>
</dbReference>
<dbReference type="PANTHER" id="PTHR33734:SF22">
    <property type="entry name" value="MEMBRANE-BOUND LYTIC MUREIN TRANSGLYCOSYLASE D"/>
    <property type="match status" value="1"/>
</dbReference>
<organism evidence="2">
    <name type="scientific">marine metagenome</name>
    <dbReference type="NCBI Taxonomy" id="408172"/>
    <lineage>
        <taxon>unclassified sequences</taxon>
        <taxon>metagenomes</taxon>
        <taxon>ecological metagenomes</taxon>
    </lineage>
</organism>
<gene>
    <name evidence="2" type="ORF">METZ01_LOCUS8539</name>
</gene>
<dbReference type="InterPro" id="IPR000189">
    <property type="entry name" value="Transglyc_AS"/>
</dbReference>
<proteinExistence type="predicted"/>
<dbReference type="Gene3D" id="3.10.350.10">
    <property type="entry name" value="LysM domain"/>
    <property type="match status" value="3"/>
</dbReference>
<evidence type="ECO:0000259" key="1">
    <source>
        <dbReference type="PROSITE" id="PS51782"/>
    </source>
</evidence>
<dbReference type="SUPFAM" id="SSF53955">
    <property type="entry name" value="Lysozyme-like"/>
    <property type="match status" value="1"/>
</dbReference>
<dbReference type="CDD" id="cd00118">
    <property type="entry name" value="LysM"/>
    <property type="match status" value="3"/>
</dbReference>
<dbReference type="SUPFAM" id="SSF54106">
    <property type="entry name" value="LysM domain"/>
    <property type="match status" value="3"/>
</dbReference>
<accession>A0A381NM76</accession>
<dbReference type="InterPro" id="IPR008258">
    <property type="entry name" value="Transglycosylase_SLT_dom_1"/>
</dbReference>
<dbReference type="PROSITE" id="PS00922">
    <property type="entry name" value="TRANSGLYCOSYLASE"/>
    <property type="match status" value="1"/>
</dbReference>
<dbReference type="PROSITE" id="PS51782">
    <property type="entry name" value="LYSM"/>
    <property type="match status" value="3"/>
</dbReference>
<feature type="domain" description="LysM" evidence="1">
    <location>
        <begin position="421"/>
        <end position="465"/>
    </location>
</feature>
<feature type="domain" description="LysM" evidence="1">
    <location>
        <begin position="540"/>
        <end position="585"/>
    </location>
</feature>
<protein>
    <recommendedName>
        <fullName evidence="1">LysM domain-containing protein</fullName>
    </recommendedName>
</protein>
<dbReference type="InterPro" id="IPR036779">
    <property type="entry name" value="LysM_dom_sf"/>
</dbReference>
<dbReference type="Pfam" id="PF01476">
    <property type="entry name" value="LysM"/>
    <property type="match status" value="3"/>
</dbReference>